<dbReference type="PANTHER" id="PTHR45913:SF19">
    <property type="entry name" value="LOW QUALITY PROTEIN: ZINC FINGER BED DOMAIN-CONTAINING PROTEIN 5-LIKE"/>
    <property type="match status" value="1"/>
</dbReference>
<dbReference type="RefSeq" id="XP_065642789.1">
    <property type="nucleotide sequence ID" value="XM_065786717.1"/>
</dbReference>
<protein>
    <submittedName>
        <fullName evidence="2">SCAN domain-containing protein 3-like</fullName>
    </submittedName>
</protein>
<evidence type="ECO:0000313" key="1">
    <source>
        <dbReference type="Proteomes" id="UP001652625"/>
    </source>
</evidence>
<accession>A0ABM4B1W7</accession>
<organism evidence="1 2">
    <name type="scientific">Hydra vulgaris</name>
    <name type="common">Hydra</name>
    <name type="synonym">Hydra attenuata</name>
    <dbReference type="NCBI Taxonomy" id="6087"/>
    <lineage>
        <taxon>Eukaryota</taxon>
        <taxon>Metazoa</taxon>
        <taxon>Cnidaria</taxon>
        <taxon>Hydrozoa</taxon>
        <taxon>Hydroidolina</taxon>
        <taxon>Anthoathecata</taxon>
        <taxon>Aplanulata</taxon>
        <taxon>Hydridae</taxon>
        <taxon>Hydra</taxon>
    </lineage>
</organism>
<dbReference type="Proteomes" id="UP001652625">
    <property type="component" value="Chromosome 01"/>
</dbReference>
<dbReference type="PANTHER" id="PTHR45913">
    <property type="entry name" value="EPM2A-INTERACTING PROTEIN 1"/>
    <property type="match status" value="1"/>
</dbReference>
<gene>
    <name evidence="2" type="primary">LOC136074403</name>
</gene>
<keyword evidence="1" id="KW-1185">Reference proteome</keyword>
<proteinExistence type="predicted"/>
<evidence type="ECO:0000313" key="2">
    <source>
        <dbReference type="RefSeq" id="XP_065642789.1"/>
    </source>
</evidence>
<reference evidence="1" key="1">
    <citation type="submission" date="2025-05" db="UniProtKB">
        <authorList>
            <consortium name="RefSeq"/>
        </authorList>
    </citation>
    <scope>NUCLEOTIDE SEQUENCE [LARGE SCALE GENOMIC DNA]</scope>
</reference>
<sequence>MGKKHGCLKLMKDENLDILLVHCVIHMENLVAKNFSPVLNKIMNLVVKCINSIKASAKQEHIFKLFCEENNEAHVRLLLHTKLDWLQKCEVTDTAILNIVEHLRNLSADLKGRFSDLKEVDFPTWLMQPLLVNLSRISNMLYQEELAETQNDESVKTLFNIKESMAWFFEETKIKYPSTTECARKLLLPFPSSYLAECGFSAITDLLLKKRNPLDTTQRGDLRMKLTKLEPDIKSLCNQHQAQGSH</sequence>
<reference evidence="2" key="2">
    <citation type="submission" date="2025-08" db="UniProtKB">
        <authorList>
            <consortium name="RefSeq"/>
        </authorList>
    </citation>
    <scope>IDENTIFICATION</scope>
</reference>
<dbReference type="GeneID" id="136074403"/>
<name>A0ABM4B1W7_HYDVU</name>